<evidence type="ECO:0000313" key="2">
    <source>
        <dbReference type="Proteomes" id="UP000813461"/>
    </source>
</evidence>
<reference evidence="1" key="1">
    <citation type="journal article" date="2021" name="Nat. Commun.">
        <title>Genetic determinants of endophytism in the Arabidopsis root mycobiome.</title>
        <authorList>
            <person name="Mesny F."/>
            <person name="Miyauchi S."/>
            <person name="Thiergart T."/>
            <person name="Pickel B."/>
            <person name="Atanasova L."/>
            <person name="Karlsson M."/>
            <person name="Huettel B."/>
            <person name="Barry K.W."/>
            <person name="Haridas S."/>
            <person name="Chen C."/>
            <person name="Bauer D."/>
            <person name="Andreopoulos W."/>
            <person name="Pangilinan J."/>
            <person name="LaButti K."/>
            <person name="Riley R."/>
            <person name="Lipzen A."/>
            <person name="Clum A."/>
            <person name="Drula E."/>
            <person name="Henrissat B."/>
            <person name="Kohler A."/>
            <person name="Grigoriev I.V."/>
            <person name="Martin F.M."/>
            <person name="Hacquard S."/>
        </authorList>
    </citation>
    <scope>NUCLEOTIDE SEQUENCE</scope>
    <source>
        <strain evidence="1">MPI-SDFR-AT-0120</strain>
    </source>
</reference>
<keyword evidence="2" id="KW-1185">Reference proteome</keyword>
<gene>
    <name evidence="1" type="ORF">FB567DRAFT_630661</name>
</gene>
<name>A0A8K0VW74_9PLEO</name>
<proteinExistence type="predicted"/>
<dbReference type="EMBL" id="JAGMVJ010000014">
    <property type="protein sequence ID" value="KAH7082255.1"/>
    <property type="molecule type" value="Genomic_DNA"/>
</dbReference>
<organism evidence="1 2">
    <name type="scientific">Paraphoma chrysanthemicola</name>
    <dbReference type="NCBI Taxonomy" id="798071"/>
    <lineage>
        <taxon>Eukaryota</taxon>
        <taxon>Fungi</taxon>
        <taxon>Dikarya</taxon>
        <taxon>Ascomycota</taxon>
        <taxon>Pezizomycotina</taxon>
        <taxon>Dothideomycetes</taxon>
        <taxon>Pleosporomycetidae</taxon>
        <taxon>Pleosporales</taxon>
        <taxon>Pleosporineae</taxon>
        <taxon>Phaeosphaeriaceae</taxon>
        <taxon>Paraphoma</taxon>
    </lineage>
</organism>
<evidence type="ECO:0000313" key="1">
    <source>
        <dbReference type="EMBL" id="KAH7082255.1"/>
    </source>
</evidence>
<dbReference type="AlphaFoldDB" id="A0A8K0VW74"/>
<protein>
    <recommendedName>
        <fullName evidence="3">C2H2-type domain-containing protein</fullName>
    </recommendedName>
</protein>
<evidence type="ECO:0008006" key="3">
    <source>
        <dbReference type="Google" id="ProtNLM"/>
    </source>
</evidence>
<accession>A0A8K0VW74</accession>
<dbReference type="Proteomes" id="UP000813461">
    <property type="component" value="Unassembled WGS sequence"/>
</dbReference>
<comment type="caution">
    <text evidence="1">The sequence shown here is derived from an EMBL/GenBank/DDBJ whole genome shotgun (WGS) entry which is preliminary data.</text>
</comment>
<sequence>MNGYSGLNCGFLQQDLDESNCDNLPSLEEAASVLFGSSETDSRAPPRSSSPLIYHPAFHQRSVVPSYYPTFAYDLDEPIRLDTVLYFDSHIADHVSLEETEANKGHSSERDAIRQIPFSSHGHQDTTGITRHHESDLSFSGPAFNNIDMRNDSYLAPINMNRRSAMPTHPPATAHTIPPTPPSYANICAVQNTDNPRVFVFRCTAPRCRRRIFSRWYDFNRHYNGTHAVEKTVFWCPVAGCVRGEDEGHRSFPRRDKMMDHALKIHGLDERNAIFRARDT</sequence>
<dbReference type="OrthoDB" id="2687452at2759"/>